<dbReference type="AlphaFoldDB" id="D7M4T4"/>
<name>D7M4T4_ARALL</name>
<evidence type="ECO:0000313" key="3">
    <source>
        <dbReference type="Proteomes" id="UP000008694"/>
    </source>
</evidence>
<sequence>MPPTDMNRSRPRKRRTSKRNHCCALNPTTQTKEGFREELVDAPATMYHPIDKPQTRTQPTRNHTQTRELEPRSSLTTPLRKPKTPSKPSTQTNRSTPSTTKEKPTKAHPIKPNNPQPQKNQEDRTSTNNRLLSLATSQIHQHPATLAKENL</sequence>
<feature type="region of interest" description="Disordered" evidence="1">
    <location>
        <begin position="1"/>
        <end position="151"/>
    </location>
</feature>
<dbReference type="Gramene" id="Al_scaffold_0006_3848">
    <property type="protein sequence ID" value="Al_scaffold_0006_3848"/>
    <property type="gene ID" value="Al_scaffold_0006_3848"/>
</dbReference>
<feature type="compositionally biased region" description="Polar residues" evidence="1">
    <location>
        <begin position="126"/>
        <end position="140"/>
    </location>
</feature>
<feature type="compositionally biased region" description="Basic residues" evidence="1">
    <location>
        <begin position="9"/>
        <end position="21"/>
    </location>
</feature>
<proteinExistence type="predicted"/>
<reference evidence="3" key="1">
    <citation type="journal article" date="2011" name="Nat. Genet.">
        <title>The Arabidopsis lyrata genome sequence and the basis of rapid genome size change.</title>
        <authorList>
            <person name="Hu T.T."/>
            <person name="Pattyn P."/>
            <person name="Bakker E.G."/>
            <person name="Cao J."/>
            <person name="Cheng J.-F."/>
            <person name="Clark R.M."/>
            <person name="Fahlgren N."/>
            <person name="Fawcett J.A."/>
            <person name="Grimwood J."/>
            <person name="Gundlach H."/>
            <person name="Haberer G."/>
            <person name="Hollister J.D."/>
            <person name="Ossowski S."/>
            <person name="Ottilar R.P."/>
            <person name="Salamov A.A."/>
            <person name="Schneeberger K."/>
            <person name="Spannagl M."/>
            <person name="Wang X."/>
            <person name="Yang L."/>
            <person name="Nasrallah M.E."/>
            <person name="Bergelson J."/>
            <person name="Carrington J.C."/>
            <person name="Gaut B.S."/>
            <person name="Schmutz J."/>
            <person name="Mayer K.F.X."/>
            <person name="Van de Peer Y."/>
            <person name="Grigoriev I.V."/>
            <person name="Nordborg M."/>
            <person name="Weigel D."/>
            <person name="Guo Y.-L."/>
        </authorList>
    </citation>
    <scope>NUCLEOTIDE SEQUENCE [LARGE SCALE GENOMIC DNA]</scope>
    <source>
        <strain evidence="3">cv. MN47</strain>
    </source>
</reference>
<gene>
    <name evidence="2" type="ORF">ARALYDRAFT_663783</name>
</gene>
<dbReference type="HOGENOM" id="CLU_1733976_0_0_1"/>
<dbReference type="EMBL" id="GL348718">
    <property type="protein sequence ID" value="EFH51227.1"/>
    <property type="molecule type" value="Genomic_DNA"/>
</dbReference>
<dbReference type="Proteomes" id="UP000008694">
    <property type="component" value="Unassembled WGS sequence"/>
</dbReference>
<evidence type="ECO:0000256" key="1">
    <source>
        <dbReference type="SAM" id="MobiDB-lite"/>
    </source>
</evidence>
<keyword evidence="3" id="KW-1185">Reference proteome</keyword>
<organism evidence="3">
    <name type="scientific">Arabidopsis lyrata subsp. lyrata</name>
    <name type="common">Lyre-leaved rock-cress</name>
    <dbReference type="NCBI Taxonomy" id="81972"/>
    <lineage>
        <taxon>Eukaryota</taxon>
        <taxon>Viridiplantae</taxon>
        <taxon>Streptophyta</taxon>
        <taxon>Embryophyta</taxon>
        <taxon>Tracheophyta</taxon>
        <taxon>Spermatophyta</taxon>
        <taxon>Magnoliopsida</taxon>
        <taxon>eudicotyledons</taxon>
        <taxon>Gunneridae</taxon>
        <taxon>Pentapetalae</taxon>
        <taxon>rosids</taxon>
        <taxon>malvids</taxon>
        <taxon>Brassicales</taxon>
        <taxon>Brassicaceae</taxon>
        <taxon>Camelineae</taxon>
        <taxon>Arabidopsis</taxon>
    </lineage>
</organism>
<accession>D7M4T4</accession>
<protein>
    <submittedName>
        <fullName evidence="2">Predicted protein</fullName>
    </submittedName>
</protein>
<evidence type="ECO:0000313" key="2">
    <source>
        <dbReference type="EMBL" id="EFH51227.1"/>
    </source>
</evidence>